<reference evidence="2" key="2">
    <citation type="submission" date="2020-09" db="EMBL/GenBank/DDBJ databases">
        <authorList>
            <person name="Sun Q."/>
            <person name="Ohkuma M."/>
        </authorList>
    </citation>
    <scope>NUCLEOTIDE SEQUENCE</scope>
    <source>
        <strain evidence="2">JCM 4956</strain>
    </source>
</reference>
<dbReference type="SUPFAM" id="SSF47789">
    <property type="entry name" value="C-terminal domain of RNA polymerase alpha subunit"/>
    <property type="match status" value="1"/>
</dbReference>
<accession>A0A918KBG8</accession>
<evidence type="ECO:0000313" key="2">
    <source>
        <dbReference type="EMBL" id="GGX57831.1"/>
    </source>
</evidence>
<evidence type="ECO:0000313" key="3">
    <source>
        <dbReference type="Proteomes" id="UP000645555"/>
    </source>
</evidence>
<name>A0A918KBG8_9ACTN</name>
<evidence type="ECO:0000256" key="1">
    <source>
        <dbReference type="SAM" id="MobiDB-lite"/>
    </source>
</evidence>
<protein>
    <recommendedName>
        <fullName evidence="4">DNA-binding protein</fullName>
    </recommendedName>
</protein>
<keyword evidence="3" id="KW-1185">Reference proteome</keyword>
<dbReference type="AlphaFoldDB" id="A0A918KBG8"/>
<dbReference type="Gene3D" id="1.10.150.20">
    <property type="entry name" value="5' to 3' exonuclease, C-terminal subdomain"/>
    <property type="match status" value="1"/>
</dbReference>
<dbReference type="Proteomes" id="UP000645555">
    <property type="component" value="Unassembled WGS sequence"/>
</dbReference>
<comment type="caution">
    <text evidence="2">The sequence shown here is derived from an EMBL/GenBank/DDBJ whole genome shotgun (WGS) entry which is preliminary data.</text>
</comment>
<sequence length="258" mass="26547">MGSVTHSDRSNPPGTAASADFARSDSQPSTRSPFRPPAHAAPGPVIVSSGPGRARARPGADGHRACPPADAAGPCETRSVTTLAQVRKAALALPEVTEGAAAGTVVFAVRDRRFVSVTDEGQVLLRLPEDAIGAALTAHPGGERLVRGDRPVGVRVPLADVNGMDMNWLVRAAWFGTAPKRLAASLTAAEGSADAPDGDLPAGIGRPATRALLGADVRSLEEVARHTEAELLALHGVGPKAVRVLAEALERKGLAFRT</sequence>
<organism evidence="2 3">
    <name type="scientific">Streptomyces fructofermentans</name>
    <dbReference type="NCBI Taxonomy" id="152141"/>
    <lineage>
        <taxon>Bacteria</taxon>
        <taxon>Bacillati</taxon>
        <taxon>Actinomycetota</taxon>
        <taxon>Actinomycetes</taxon>
        <taxon>Kitasatosporales</taxon>
        <taxon>Streptomycetaceae</taxon>
        <taxon>Streptomyces</taxon>
    </lineage>
</organism>
<gene>
    <name evidence="2" type="ORF">GCM10010515_26900</name>
</gene>
<proteinExistence type="predicted"/>
<reference evidence="2" key="1">
    <citation type="journal article" date="2014" name="Int. J. Syst. Evol. Microbiol.">
        <title>Complete genome sequence of Corynebacterium casei LMG S-19264T (=DSM 44701T), isolated from a smear-ripened cheese.</title>
        <authorList>
            <consortium name="US DOE Joint Genome Institute (JGI-PGF)"/>
            <person name="Walter F."/>
            <person name="Albersmeier A."/>
            <person name="Kalinowski J."/>
            <person name="Ruckert C."/>
        </authorList>
    </citation>
    <scope>NUCLEOTIDE SEQUENCE</scope>
    <source>
        <strain evidence="2">JCM 4956</strain>
    </source>
</reference>
<evidence type="ECO:0008006" key="4">
    <source>
        <dbReference type="Google" id="ProtNLM"/>
    </source>
</evidence>
<dbReference type="EMBL" id="BMWD01000007">
    <property type="protein sequence ID" value="GGX57831.1"/>
    <property type="molecule type" value="Genomic_DNA"/>
</dbReference>
<feature type="region of interest" description="Disordered" evidence="1">
    <location>
        <begin position="1"/>
        <end position="75"/>
    </location>
</feature>